<dbReference type="InterPro" id="IPR002347">
    <property type="entry name" value="SDR_fam"/>
</dbReference>
<dbReference type="SUPFAM" id="SSF51735">
    <property type="entry name" value="NAD(P)-binding Rossmann-fold domains"/>
    <property type="match status" value="1"/>
</dbReference>
<reference evidence="3 4" key="1">
    <citation type="submission" date="2020-08" db="EMBL/GenBank/DDBJ databases">
        <title>Genomic Encyclopedia of Type Strains, Phase IV (KMG-IV): sequencing the most valuable type-strain genomes for metagenomic binning, comparative biology and taxonomic classification.</title>
        <authorList>
            <person name="Goeker M."/>
        </authorList>
    </citation>
    <scope>NUCLEOTIDE SEQUENCE [LARGE SCALE GENOMIC DNA]</scope>
    <source>
        <strain evidence="3 4">DSM 29781</strain>
    </source>
</reference>
<protein>
    <recommendedName>
        <fullName evidence="5">SDR family oxidoreductase</fullName>
    </recommendedName>
</protein>
<evidence type="ECO:0000313" key="3">
    <source>
        <dbReference type="EMBL" id="MBB5273209.1"/>
    </source>
</evidence>
<keyword evidence="4" id="KW-1185">Reference proteome</keyword>
<evidence type="ECO:0000256" key="1">
    <source>
        <dbReference type="ARBA" id="ARBA00006484"/>
    </source>
</evidence>
<dbReference type="Pfam" id="PF13561">
    <property type="entry name" value="adh_short_C2"/>
    <property type="match status" value="1"/>
</dbReference>
<evidence type="ECO:0000256" key="2">
    <source>
        <dbReference type="ARBA" id="ARBA00023002"/>
    </source>
</evidence>
<dbReference type="NCBIfam" id="NF006597">
    <property type="entry name" value="PRK09134.1"/>
    <property type="match status" value="1"/>
</dbReference>
<dbReference type="Proteomes" id="UP000532440">
    <property type="component" value="Unassembled WGS sequence"/>
</dbReference>
<keyword evidence="2" id="KW-0560">Oxidoreductase</keyword>
<dbReference type="AlphaFoldDB" id="A0A7W8MAJ7"/>
<dbReference type="PANTHER" id="PTHR43639">
    <property type="entry name" value="OXIDOREDUCTASE, SHORT-CHAIN DEHYDROGENASE/REDUCTASE FAMILY (AFU_ORTHOLOGUE AFUA_5G02870)"/>
    <property type="match status" value="1"/>
</dbReference>
<name>A0A7W8MAJ7_9BURK</name>
<proteinExistence type="inferred from homology"/>
<dbReference type="Gene3D" id="3.40.50.720">
    <property type="entry name" value="NAD(P)-binding Rossmann-like Domain"/>
    <property type="match status" value="1"/>
</dbReference>
<evidence type="ECO:0000313" key="4">
    <source>
        <dbReference type="Proteomes" id="UP000532440"/>
    </source>
</evidence>
<dbReference type="EMBL" id="JACHGB010000006">
    <property type="protein sequence ID" value="MBB5273209.1"/>
    <property type="molecule type" value="Genomic_DNA"/>
</dbReference>
<organism evidence="3 4">
    <name type="scientific">Quisquiliibacterium transsilvanicum</name>
    <dbReference type="NCBI Taxonomy" id="1549638"/>
    <lineage>
        <taxon>Bacteria</taxon>
        <taxon>Pseudomonadati</taxon>
        <taxon>Pseudomonadota</taxon>
        <taxon>Betaproteobacteria</taxon>
        <taxon>Burkholderiales</taxon>
        <taxon>Burkholderiaceae</taxon>
        <taxon>Quisquiliibacterium</taxon>
    </lineage>
</organism>
<gene>
    <name evidence="3" type="ORF">HNQ70_003237</name>
</gene>
<sequence>MTQDHRSPDSRPDAAPRRAAEAVPRVALVTGAARRLGREVALGLARAGWDIAVHYGRSAGDALATVDEILALGQRAVAVQADLADEAATAAMFDAARQALGPIGCLVNNASRFDFDRPEAFGYAALDEHMRPNLAAPLLLARRLHDRLAPGECGVVVNLLDQKLDNLNPDFFSYTLSKAALAAATRMMAMAFAPRVRVVGVSPGITLVSGDQTEAGFERAHRRTPLGASSTPRDIVDAVIFLAQAPAITGVNLLVDGGQHLMPLARDVMYLEDQ</sequence>
<dbReference type="RefSeq" id="WP_183969571.1">
    <property type="nucleotide sequence ID" value="NZ_BAABEW010000024.1"/>
</dbReference>
<accession>A0A7W8MAJ7</accession>
<dbReference type="GO" id="GO:0016491">
    <property type="term" value="F:oxidoreductase activity"/>
    <property type="evidence" value="ECO:0007669"/>
    <property type="project" value="UniProtKB-KW"/>
</dbReference>
<comment type="caution">
    <text evidence="3">The sequence shown here is derived from an EMBL/GenBank/DDBJ whole genome shotgun (WGS) entry which is preliminary data.</text>
</comment>
<dbReference type="PANTHER" id="PTHR43639:SF1">
    <property type="entry name" value="SHORT-CHAIN DEHYDROGENASE_REDUCTASE FAMILY PROTEIN"/>
    <property type="match status" value="1"/>
</dbReference>
<comment type="similarity">
    <text evidence="1">Belongs to the short-chain dehydrogenases/reductases (SDR) family.</text>
</comment>
<evidence type="ECO:0008006" key="5">
    <source>
        <dbReference type="Google" id="ProtNLM"/>
    </source>
</evidence>
<dbReference type="PRINTS" id="PR00081">
    <property type="entry name" value="GDHRDH"/>
</dbReference>
<dbReference type="InterPro" id="IPR036291">
    <property type="entry name" value="NAD(P)-bd_dom_sf"/>
</dbReference>